<evidence type="ECO:0000313" key="8">
    <source>
        <dbReference type="EMBL" id="TLU92059.1"/>
    </source>
</evidence>
<evidence type="ECO:0000259" key="5">
    <source>
        <dbReference type="Pfam" id="PF11721"/>
    </source>
</evidence>
<feature type="domain" description="Malectin" evidence="5">
    <location>
        <begin position="635"/>
        <end position="785"/>
    </location>
</feature>
<evidence type="ECO:0000256" key="3">
    <source>
        <dbReference type="ARBA" id="ARBA00022729"/>
    </source>
</evidence>
<evidence type="ECO:0000259" key="6">
    <source>
        <dbReference type="Pfam" id="PF18962"/>
    </source>
</evidence>
<dbReference type="NCBIfam" id="NF033679">
    <property type="entry name" value="DNRLRE_dom"/>
    <property type="match status" value="1"/>
</dbReference>
<dbReference type="NCBIfam" id="TIGR04183">
    <property type="entry name" value="Por_Secre_tail"/>
    <property type="match status" value="1"/>
</dbReference>
<evidence type="ECO:0000256" key="4">
    <source>
        <dbReference type="SAM" id="SignalP"/>
    </source>
</evidence>
<evidence type="ECO:0000256" key="2">
    <source>
        <dbReference type="ARBA" id="ARBA00022525"/>
    </source>
</evidence>
<dbReference type="Pfam" id="PF11721">
    <property type="entry name" value="Malectin"/>
    <property type="match status" value="1"/>
</dbReference>
<evidence type="ECO:0000313" key="9">
    <source>
        <dbReference type="Proteomes" id="UP000309788"/>
    </source>
</evidence>
<comment type="caution">
    <text evidence="8">The sequence shown here is derived from an EMBL/GenBank/DDBJ whole genome shotgun (WGS) entry which is preliminary data.</text>
</comment>
<feature type="domain" description="Secretion system C-terminal sorting" evidence="6">
    <location>
        <begin position="987"/>
        <end position="1065"/>
    </location>
</feature>
<dbReference type="PANTHER" id="PTHR42754">
    <property type="entry name" value="ENDOGLUCANASE"/>
    <property type="match status" value="1"/>
</dbReference>
<dbReference type="Pfam" id="PF18962">
    <property type="entry name" value="Por_Secre_tail"/>
    <property type="match status" value="1"/>
</dbReference>
<evidence type="ECO:0000256" key="1">
    <source>
        <dbReference type="ARBA" id="ARBA00004613"/>
    </source>
</evidence>
<dbReference type="EMBL" id="VCEI01000025">
    <property type="protein sequence ID" value="TLU92059.1"/>
    <property type="molecule type" value="Genomic_DNA"/>
</dbReference>
<keyword evidence="2" id="KW-0964">Secreted</keyword>
<dbReference type="RefSeq" id="WP_138282168.1">
    <property type="nucleotide sequence ID" value="NZ_BMGE01000003.1"/>
</dbReference>
<gene>
    <name evidence="8" type="ORF">FEM55_15020</name>
</gene>
<accession>A0A5R9KBE5</accession>
<name>A0A5R9KBE5_9BACT</name>
<dbReference type="GO" id="GO:0005576">
    <property type="term" value="C:extracellular region"/>
    <property type="evidence" value="ECO:0007669"/>
    <property type="project" value="UniProtKB-SubCell"/>
</dbReference>
<dbReference type="InterPro" id="IPR026444">
    <property type="entry name" value="Secre_tail"/>
</dbReference>
<dbReference type="PANTHER" id="PTHR42754:SF1">
    <property type="entry name" value="LIPOPROTEIN"/>
    <property type="match status" value="1"/>
</dbReference>
<reference evidence="8 9" key="1">
    <citation type="submission" date="2019-05" db="EMBL/GenBank/DDBJ databases">
        <authorList>
            <person name="Qu J.-H."/>
        </authorList>
    </citation>
    <scope>NUCLEOTIDE SEQUENCE [LARGE SCALE GENOMIC DNA]</scope>
    <source>
        <strain evidence="8 9">Z12</strain>
    </source>
</reference>
<dbReference type="Pfam" id="PF24517">
    <property type="entry name" value="CBM96"/>
    <property type="match status" value="1"/>
</dbReference>
<feature type="domain" description="Carbohydrate-binding module family 96" evidence="7">
    <location>
        <begin position="796"/>
        <end position="959"/>
    </location>
</feature>
<dbReference type="InterPro" id="IPR013783">
    <property type="entry name" value="Ig-like_fold"/>
</dbReference>
<organism evidence="8 9">
    <name type="scientific">Dyadobacter sediminis</name>
    <dbReference type="NCBI Taxonomy" id="1493691"/>
    <lineage>
        <taxon>Bacteria</taxon>
        <taxon>Pseudomonadati</taxon>
        <taxon>Bacteroidota</taxon>
        <taxon>Cytophagia</taxon>
        <taxon>Cytophagales</taxon>
        <taxon>Spirosomataceae</taxon>
        <taxon>Dyadobacter</taxon>
    </lineage>
</organism>
<evidence type="ECO:0000259" key="7">
    <source>
        <dbReference type="Pfam" id="PF24517"/>
    </source>
</evidence>
<dbReference type="OrthoDB" id="937114at2"/>
<keyword evidence="9" id="KW-1185">Reference proteome</keyword>
<sequence length="1069" mass="115566">MNPALRSRRNILFLFTYLLFTCLSAFAQPAIEWDKIYEPYYSSKVSVVRPTSDGGIIAGRSDFSEGSNYVIAKFDAAGVKEWGKIFAGNKRDDLTAIIQTTDGGYLLGGSSRSNKSAVKSQSPYGYPMDYWIIKINSNGTKQWDKTFGGTLLDELTTLIQTSDGGYLIGGSSSSDSSDTKTENSISGMDYWVVKITSDGTRQWDKTIGGLLDDRLAFIDQTPAGNYILAGYSSSPVSGDKTAASKGAEDFWIVQLSQTGTKQWDKTIGGSGSDLLTAMIRTRDGGYLLGGSSGSTDASGDKSENGQGLKDFWVMKMNANWDKQWDKTFGGKKDDIPRSLAQTADEAYIIGGDSESEISGNKTGVLKGDSDYWVIKLNASGAKIWEKTVGAAAGSKSSLVSVVPAPDGTNLLYGSSYSQYPGNDKTKGSVATFWIVKLLAESNTKALSFSAGTLKYVNSGSTTTPTQSLGLSANTGTPVVTLTKSHANWLTLPAASLGSLPFAVNPSGLSPKVYTSVVVATAPGYARAFTKINLHVNDVTTPPTLNPIGYQEGTAGKTITFQAAAKISIGQSARFSLIGAPKGATIGASDGVFSWVLNQAPGIYQFVVRVSVANYPQLFDEEKITVTILKNYEPTVIRINAGGGDYTTSDGRVFEADKYYDGLDRTSYVADVDILNTEDDELYRSGRSSEYFNYHIPVAYGTVKVTLHFAETYWGVYPGRTSGTGRRRFDVYAEDQLKLGNYSIIAEAGAPLTAIQETFEVEVKDGDLNLAFRSITQNRDQPRLAAIEVEFTSPSATVILNPVADSYISYGANANTNYGTEPELNVKQSGNLEESRNAFLKFSLANFKDVASAKFRIYGYNQQAKTNVKLILAGLNDDNWTETGITANNAPAFSAAVLLAQLNVTRTPEYFEVDITDFAKVQFAGDKVLTLRIHESYGGKRIVLNSRENAVNRPELIVTTNEPVHAATRLMAEAESEDPQPDGASSVIYPNPVQNRFTLQIGNQHRENASLELFNEAGNTYPIKTPPALRAGSKTEINIADLSLTTGIYLLKVQSVSKSEVLKVVVTQQD</sequence>
<dbReference type="SUPFAM" id="SSF49785">
    <property type="entry name" value="Galactose-binding domain-like"/>
    <property type="match status" value="1"/>
</dbReference>
<dbReference type="InterPro" id="IPR021720">
    <property type="entry name" value="Malectin_dom"/>
</dbReference>
<protein>
    <submittedName>
        <fullName evidence="8">DNRLRE domain-containing protein</fullName>
    </submittedName>
</protein>
<dbReference type="InterPro" id="IPR055372">
    <property type="entry name" value="CBM96"/>
</dbReference>
<feature type="signal peptide" evidence="4">
    <location>
        <begin position="1"/>
        <end position="27"/>
    </location>
</feature>
<feature type="chain" id="PRO_5024389527" evidence="4">
    <location>
        <begin position="28"/>
        <end position="1069"/>
    </location>
</feature>
<dbReference type="Gene3D" id="2.60.40.10">
    <property type="entry name" value="Immunoglobulins"/>
    <property type="match status" value="1"/>
</dbReference>
<dbReference type="Gene3D" id="2.60.120.430">
    <property type="entry name" value="Galactose-binding lectin"/>
    <property type="match status" value="1"/>
</dbReference>
<comment type="subcellular location">
    <subcellularLocation>
        <location evidence="1">Secreted</location>
    </subcellularLocation>
</comment>
<proteinExistence type="predicted"/>
<dbReference type="AlphaFoldDB" id="A0A5R9KBE5"/>
<dbReference type="Proteomes" id="UP000309788">
    <property type="component" value="Unassembled WGS sequence"/>
</dbReference>
<keyword evidence="3 4" id="KW-0732">Signal</keyword>
<dbReference type="InterPro" id="IPR008979">
    <property type="entry name" value="Galactose-bd-like_sf"/>
</dbReference>